<dbReference type="GO" id="GO:0016779">
    <property type="term" value="F:nucleotidyltransferase activity"/>
    <property type="evidence" value="ECO:0007669"/>
    <property type="project" value="UniProtKB-KW"/>
</dbReference>
<evidence type="ECO:0000256" key="3">
    <source>
        <dbReference type="ARBA" id="ARBA00022679"/>
    </source>
</evidence>
<keyword evidence="4" id="KW-0548">Nucleotidyltransferase</keyword>
<evidence type="ECO:0000256" key="6">
    <source>
        <dbReference type="ARBA" id="ARBA00022741"/>
    </source>
</evidence>
<evidence type="ECO:0000256" key="9">
    <source>
        <dbReference type="ARBA" id="ARBA00031547"/>
    </source>
</evidence>
<keyword evidence="13" id="KW-1185">Reference proteome</keyword>
<dbReference type="Proteomes" id="UP001634394">
    <property type="component" value="Unassembled WGS sequence"/>
</dbReference>
<feature type="coiled-coil region" evidence="10">
    <location>
        <begin position="497"/>
        <end position="550"/>
    </location>
</feature>
<dbReference type="InterPro" id="IPR003846">
    <property type="entry name" value="SelO"/>
</dbReference>
<evidence type="ECO:0000256" key="10">
    <source>
        <dbReference type="SAM" id="Coils"/>
    </source>
</evidence>
<evidence type="ECO:0000256" key="2">
    <source>
        <dbReference type="ARBA" id="ARBA00009747"/>
    </source>
</evidence>
<evidence type="ECO:0000256" key="5">
    <source>
        <dbReference type="ARBA" id="ARBA00022723"/>
    </source>
</evidence>
<evidence type="ECO:0000256" key="4">
    <source>
        <dbReference type="ARBA" id="ARBA00022695"/>
    </source>
</evidence>
<reference evidence="12 13" key="1">
    <citation type="submission" date="2024-11" db="EMBL/GenBank/DDBJ databases">
        <title>Chromosome-level genome assembly of the freshwater bivalve Anodonta woodiana.</title>
        <authorList>
            <person name="Chen X."/>
        </authorList>
    </citation>
    <scope>NUCLEOTIDE SEQUENCE [LARGE SCALE GENOMIC DNA]</scope>
    <source>
        <strain evidence="12">MN2024</strain>
        <tissue evidence="12">Gills</tissue>
    </source>
</reference>
<dbReference type="PANTHER" id="PTHR12153">
    <property type="entry name" value="SELENOPROTEIN O"/>
    <property type="match status" value="1"/>
</dbReference>
<keyword evidence="3" id="KW-0808">Transferase</keyword>
<proteinExistence type="inferred from homology"/>
<evidence type="ECO:0000256" key="1">
    <source>
        <dbReference type="ARBA" id="ARBA00001946"/>
    </source>
</evidence>
<organism evidence="12 13">
    <name type="scientific">Sinanodonta woodiana</name>
    <name type="common">Chinese pond mussel</name>
    <name type="synonym">Anodonta woodiana</name>
    <dbReference type="NCBI Taxonomy" id="1069815"/>
    <lineage>
        <taxon>Eukaryota</taxon>
        <taxon>Metazoa</taxon>
        <taxon>Spiralia</taxon>
        <taxon>Lophotrochozoa</taxon>
        <taxon>Mollusca</taxon>
        <taxon>Bivalvia</taxon>
        <taxon>Autobranchia</taxon>
        <taxon>Heteroconchia</taxon>
        <taxon>Palaeoheterodonta</taxon>
        <taxon>Unionida</taxon>
        <taxon>Unionoidea</taxon>
        <taxon>Unionidae</taxon>
        <taxon>Unioninae</taxon>
        <taxon>Sinanodonta</taxon>
    </lineage>
</organism>
<evidence type="ECO:0000313" key="12">
    <source>
        <dbReference type="EMBL" id="KAL3836338.1"/>
    </source>
</evidence>
<comment type="similarity">
    <text evidence="2">Belongs to the SELO family.</text>
</comment>
<dbReference type="GO" id="GO:0005524">
    <property type="term" value="F:ATP binding"/>
    <property type="evidence" value="ECO:0007669"/>
    <property type="project" value="UniProtKB-KW"/>
</dbReference>
<accession>A0ABD3TJ13</accession>
<comment type="caution">
    <text evidence="12">The sequence shown here is derived from an EMBL/GenBank/DDBJ whole genome shotgun (WGS) entry which is preliminary data.</text>
</comment>
<feature type="region of interest" description="Disordered" evidence="11">
    <location>
        <begin position="614"/>
        <end position="637"/>
    </location>
</feature>
<keyword evidence="7" id="KW-0067">ATP-binding</keyword>
<evidence type="ECO:0000256" key="8">
    <source>
        <dbReference type="ARBA" id="ARBA00022842"/>
    </source>
</evidence>
<evidence type="ECO:0000256" key="11">
    <source>
        <dbReference type="SAM" id="MobiDB-lite"/>
    </source>
</evidence>
<name>A0ABD3TJ13_SINWO</name>
<keyword evidence="6" id="KW-0547">Nucleotide-binding</keyword>
<keyword evidence="10" id="KW-0175">Coiled coil</keyword>
<dbReference type="Pfam" id="PF02696">
    <property type="entry name" value="SelO"/>
    <property type="match status" value="1"/>
</dbReference>
<dbReference type="PANTHER" id="PTHR12153:SF15">
    <property type="entry name" value="PROTEIN ADENYLYLTRANSFERASE SELO, MITOCHONDRIAL"/>
    <property type="match status" value="1"/>
</dbReference>
<dbReference type="EMBL" id="JBJQND010000018">
    <property type="protein sequence ID" value="KAL3836338.1"/>
    <property type="molecule type" value="Genomic_DNA"/>
</dbReference>
<comment type="cofactor">
    <cofactor evidence="1">
        <name>Mg(2+)</name>
        <dbReference type="ChEBI" id="CHEBI:18420"/>
    </cofactor>
</comment>
<dbReference type="AlphaFoldDB" id="A0ABD3TJ13"/>
<dbReference type="GO" id="GO:0046872">
    <property type="term" value="F:metal ion binding"/>
    <property type="evidence" value="ECO:0007669"/>
    <property type="project" value="UniProtKB-KW"/>
</dbReference>
<dbReference type="HAMAP" id="MF_00692">
    <property type="entry name" value="SelO"/>
    <property type="match status" value="1"/>
</dbReference>
<sequence length="661" mass="75896">MLSWRRLYSILHRMSTKMTTLETLHFDNLALRILPIDPEKQNFVRQVPGACFSLVKPEPVKNPSIVAYSKSALALLDIGEDQVKRPEFVEYFSGNKILPGSEPAAHCYCGHQFGYFSGQLGDGAAMYLGEVVNTRGERWEFQLKGAGPTPYSRQADGRKVLRSSIREFLCSEAIYNLGIPTTRAGSCIISESTVVRDIFYNGNPINEKCTLVLRIAPTFLRFGSFEIFKPVDDDTGRKGPSVGRTDILFKMLDYTIQTFYKEIWDNHGLDKQKMYEEFYKEVVRRTARLVAGWQSIGWCHGVLNTDNMSVLGLTIDYGPYGFMDRYDPDFICNASDDGGRYTYKKQPEICRWNCQKFAEAIQEAIPLDKTMPHLELYDQEFDRQYKINMRKKFGLQHADIPEDKELFELFFETMKKTGADFTSSFRCLSRLPLPCTPNFEKDHKEVEEYLQQQCCSLEELRLSYKPRMDPRQLQMFLNLLQTNPAIVEMLGMGVKGIAQELERLEKLDELKKLTEEEKKQNDKTLWEDWLKKYIDRLKVEEKEVTDIQSANQSRVTLMNSANPRFVLRNYIAHNAIAKAEKGDYSEVRTVLKILENPYSDDLNLGDITQTPEVSMSTTDEDAGAVGSSKPSKGENSCKYPSHMKIVYDSKPPSWALDLRVT</sequence>
<keyword evidence="5" id="KW-0479">Metal-binding</keyword>
<dbReference type="NCBIfam" id="NF000658">
    <property type="entry name" value="PRK00029.1"/>
    <property type="match status" value="1"/>
</dbReference>
<evidence type="ECO:0000256" key="7">
    <source>
        <dbReference type="ARBA" id="ARBA00022840"/>
    </source>
</evidence>
<gene>
    <name evidence="12" type="ORF">ACJMK2_021771</name>
</gene>
<keyword evidence="8" id="KW-0460">Magnesium</keyword>
<protein>
    <recommendedName>
        <fullName evidence="9">Selenoprotein O</fullName>
    </recommendedName>
</protein>
<evidence type="ECO:0000313" key="13">
    <source>
        <dbReference type="Proteomes" id="UP001634394"/>
    </source>
</evidence>